<reference evidence="4" key="1">
    <citation type="journal article" date="2019" name="Int. J. Syst. Evol. Microbiol.">
        <title>The Global Catalogue of Microorganisms (GCM) 10K type strain sequencing project: providing services to taxonomists for standard genome sequencing and annotation.</title>
        <authorList>
            <consortium name="The Broad Institute Genomics Platform"/>
            <consortium name="The Broad Institute Genome Sequencing Center for Infectious Disease"/>
            <person name="Wu L."/>
            <person name="Ma J."/>
        </authorList>
    </citation>
    <scope>NUCLEOTIDE SEQUENCE [LARGE SCALE GENOMIC DNA]</scope>
    <source>
        <strain evidence="4">CCUG 55074</strain>
    </source>
</reference>
<dbReference type="PANTHER" id="PTHR43283:SF7">
    <property type="entry name" value="BETA-LACTAMASE-RELATED DOMAIN-CONTAINING PROTEIN"/>
    <property type="match status" value="1"/>
</dbReference>
<keyword evidence="4" id="KW-1185">Reference proteome</keyword>
<dbReference type="InterPro" id="IPR001466">
    <property type="entry name" value="Beta-lactam-related"/>
</dbReference>
<organism evidence="3 4">
    <name type="scientific">Phenylobacterium conjunctum</name>
    <dbReference type="NCBI Taxonomy" id="1298959"/>
    <lineage>
        <taxon>Bacteria</taxon>
        <taxon>Pseudomonadati</taxon>
        <taxon>Pseudomonadota</taxon>
        <taxon>Alphaproteobacteria</taxon>
        <taxon>Caulobacterales</taxon>
        <taxon>Caulobacteraceae</taxon>
        <taxon>Phenylobacterium</taxon>
    </lineage>
</organism>
<dbReference type="RefSeq" id="WP_377353724.1">
    <property type="nucleotide sequence ID" value="NZ_JBHTLQ010000024.1"/>
</dbReference>
<sequence length="461" mass="49516">MRRLLFAALVATPLLTTSAQAAEDAHVRALAAGYKANFLCSDLFNAGLTEAQATEWDLEGIYPEYQTVIRTLEAKVDRQARTVSVAFDPKLPPRLAAWRPGLGCTSLPIGAGPDAIAALPKLKIKPPSAVGKAWPDGDEGATATPLAPVAAALDQAISKAFDPAVQGEGPRTTAVLVIRDGKIVAERYVEGFGPQTPQRTWSAAKSMTATMVGRAVQLGKLKVDTPARVPEWPAGDPRRAITLANLMHMNSGLWTDGPGNRTDELYAGGALVTQTATVMPLEAAPGTRFRYANNDTLLAMRSVRAAMGDGEAALNFPFQEVFWKIGMLHTVPETDWQGNYILSSQVWTTARDLGRLGLLYMNDGVWNGERLLPQGWSKFVATPAQTQPDSGPGYGAFFWLYGAAQGLPADTYVMNGNRGQYVFIVPSKNTIIVRRGFDKAGAKAFDLAGFAREVLAALEAR</sequence>
<dbReference type="EC" id="3.-.-.-" evidence="3"/>
<dbReference type="Proteomes" id="UP001597216">
    <property type="component" value="Unassembled WGS sequence"/>
</dbReference>
<evidence type="ECO:0000313" key="3">
    <source>
        <dbReference type="EMBL" id="MFD1191268.1"/>
    </source>
</evidence>
<feature type="chain" id="PRO_5046675851" evidence="1">
    <location>
        <begin position="22"/>
        <end position="461"/>
    </location>
</feature>
<accession>A0ABW3T2U8</accession>
<protein>
    <submittedName>
        <fullName evidence="3">Serine hydrolase domain-containing protein</fullName>
        <ecNumber evidence="3">3.-.-.-</ecNumber>
    </submittedName>
</protein>
<dbReference type="EMBL" id="JBHTLQ010000024">
    <property type="protein sequence ID" value="MFD1191268.1"/>
    <property type="molecule type" value="Genomic_DNA"/>
</dbReference>
<dbReference type="GO" id="GO:0016787">
    <property type="term" value="F:hydrolase activity"/>
    <property type="evidence" value="ECO:0007669"/>
    <property type="project" value="UniProtKB-KW"/>
</dbReference>
<comment type="caution">
    <text evidence="3">The sequence shown here is derived from an EMBL/GenBank/DDBJ whole genome shotgun (WGS) entry which is preliminary data.</text>
</comment>
<dbReference type="Pfam" id="PF00144">
    <property type="entry name" value="Beta-lactamase"/>
    <property type="match status" value="1"/>
</dbReference>
<dbReference type="InterPro" id="IPR012338">
    <property type="entry name" value="Beta-lactam/transpept-like"/>
</dbReference>
<dbReference type="Gene3D" id="3.40.710.10">
    <property type="entry name" value="DD-peptidase/beta-lactamase superfamily"/>
    <property type="match status" value="1"/>
</dbReference>
<dbReference type="SUPFAM" id="SSF56601">
    <property type="entry name" value="beta-lactamase/transpeptidase-like"/>
    <property type="match status" value="1"/>
</dbReference>
<dbReference type="InterPro" id="IPR050789">
    <property type="entry name" value="Diverse_Enzym_Activities"/>
</dbReference>
<keyword evidence="1" id="KW-0732">Signal</keyword>
<name>A0ABW3T2U8_9CAUL</name>
<keyword evidence="3" id="KW-0378">Hydrolase</keyword>
<feature type="signal peptide" evidence="1">
    <location>
        <begin position="1"/>
        <end position="21"/>
    </location>
</feature>
<evidence type="ECO:0000259" key="2">
    <source>
        <dbReference type="Pfam" id="PF00144"/>
    </source>
</evidence>
<dbReference type="PANTHER" id="PTHR43283">
    <property type="entry name" value="BETA-LACTAMASE-RELATED"/>
    <property type="match status" value="1"/>
</dbReference>
<evidence type="ECO:0000313" key="4">
    <source>
        <dbReference type="Proteomes" id="UP001597216"/>
    </source>
</evidence>
<proteinExistence type="predicted"/>
<feature type="domain" description="Beta-lactamase-related" evidence="2">
    <location>
        <begin position="160"/>
        <end position="433"/>
    </location>
</feature>
<gene>
    <name evidence="3" type="ORF">ACFQ27_11815</name>
</gene>
<evidence type="ECO:0000256" key="1">
    <source>
        <dbReference type="SAM" id="SignalP"/>
    </source>
</evidence>